<evidence type="ECO:0000313" key="1">
    <source>
        <dbReference type="EMBL" id="MFD2465081.1"/>
    </source>
</evidence>
<organism evidence="1 2">
    <name type="scientific">Amycolatopsis samaneae</name>
    <dbReference type="NCBI Taxonomy" id="664691"/>
    <lineage>
        <taxon>Bacteria</taxon>
        <taxon>Bacillati</taxon>
        <taxon>Actinomycetota</taxon>
        <taxon>Actinomycetes</taxon>
        <taxon>Pseudonocardiales</taxon>
        <taxon>Pseudonocardiaceae</taxon>
        <taxon>Amycolatopsis</taxon>
    </lineage>
</organism>
<gene>
    <name evidence="1" type="ORF">ACFSYJ_41130</name>
</gene>
<dbReference type="SUPFAM" id="SSF56601">
    <property type="entry name" value="beta-lactamase/transpeptidase-like"/>
    <property type="match status" value="1"/>
</dbReference>
<dbReference type="InterPro" id="IPR012338">
    <property type="entry name" value="Beta-lactam/transpept-like"/>
</dbReference>
<protein>
    <submittedName>
        <fullName evidence="1">Uncharacterized protein</fullName>
    </submittedName>
</protein>
<evidence type="ECO:0000313" key="2">
    <source>
        <dbReference type="Proteomes" id="UP001597419"/>
    </source>
</evidence>
<dbReference type="RefSeq" id="WP_345399023.1">
    <property type="nucleotide sequence ID" value="NZ_BAABHG010000010.1"/>
</dbReference>
<keyword evidence="2" id="KW-1185">Reference proteome</keyword>
<reference evidence="2" key="1">
    <citation type="journal article" date="2019" name="Int. J. Syst. Evol. Microbiol.">
        <title>The Global Catalogue of Microorganisms (GCM) 10K type strain sequencing project: providing services to taxonomists for standard genome sequencing and annotation.</title>
        <authorList>
            <consortium name="The Broad Institute Genomics Platform"/>
            <consortium name="The Broad Institute Genome Sequencing Center for Infectious Disease"/>
            <person name="Wu L."/>
            <person name="Ma J."/>
        </authorList>
    </citation>
    <scope>NUCLEOTIDE SEQUENCE [LARGE SCALE GENOMIC DNA]</scope>
    <source>
        <strain evidence="2">CGMCC 4.7643</strain>
    </source>
</reference>
<proteinExistence type="predicted"/>
<sequence>MLDLIDDSSLPSGSEEDAVHTMLATSDDRVASSLWQQRGGPAIFARQAKRLGLAHTGWGRSGCSTPRAWSV</sequence>
<name>A0ABW5GW81_9PSEU</name>
<dbReference type="Proteomes" id="UP001597419">
    <property type="component" value="Unassembled WGS sequence"/>
</dbReference>
<accession>A0ABW5GW81</accession>
<dbReference type="EMBL" id="JBHUKU010000028">
    <property type="protein sequence ID" value="MFD2465081.1"/>
    <property type="molecule type" value="Genomic_DNA"/>
</dbReference>
<comment type="caution">
    <text evidence="1">The sequence shown here is derived from an EMBL/GenBank/DDBJ whole genome shotgun (WGS) entry which is preliminary data.</text>
</comment>